<organism evidence="2 3">
    <name type="scientific">Astyanax mexicanus</name>
    <name type="common">Blind cave fish</name>
    <name type="synonym">Astyanax fasciatus mexicanus</name>
    <dbReference type="NCBI Taxonomy" id="7994"/>
    <lineage>
        <taxon>Eukaryota</taxon>
        <taxon>Metazoa</taxon>
        <taxon>Chordata</taxon>
        <taxon>Craniata</taxon>
        <taxon>Vertebrata</taxon>
        <taxon>Euteleostomi</taxon>
        <taxon>Actinopterygii</taxon>
        <taxon>Neopterygii</taxon>
        <taxon>Teleostei</taxon>
        <taxon>Ostariophysi</taxon>
        <taxon>Characiformes</taxon>
        <taxon>Characoidei</taxon>
        <taxon>Acestrorhamphidae</taxon>
        <taxon>Acestrorhamphinae</taxon>
        <taxon>Astyanax</taxon>
    </lineage>
</organism>
<name>A0A8T2MET7_ASTMX</name>
<feature type="compositionally biased region" description="Polar residues" evidence="1">
    <location>
        <begin position="328"/>
        <end position="337"/>
    </location>
</feature>
<reference evidence="2 3" key="1">
    <citation type="submission" date="2021-07" db="EMBL/GenBank/DDBJ databases">
        <authorList>
            <person name="Imarazene B."/>
            <person name="Zahm M."/>
            <person name="Klopp C."/>
            <person name="Cabau C."/>
            <person name="Beille S."/>
            <person name="Jouanno E."/>
            <person name="Castinel A."/>
            <person name="Lluch J."/>
            <person name="Gil L."/>
            <person name="Kuchtly C."/>
            <person name="Lopez Roques C."/>
            <person name="Donnadieu C."/>
            <person name="Parrinello H."/>
            <person name="Journot L."/>
            <person name="Du K."/>
            <person name="Schartl M."/>
            <person name="Retaux S."/>
            <person name="Guiguen Y."/>
        </authorList>
    </citation>
    <scope>NUCLEOTIDE SEQUENCE [LARGE SCALE GENOMIC DNA]</scope>
    <source>
        <strain evidence="2">Pach_M1</strain>
        <tissue evidence="2">Testis</tissue>
    </source>
</reference>
<dbReference type="Proteomes" id="UP000752171">
    <property type="component" value="Unassembled WGS sequence"/>
</dbReference>
<feature type="compositionally biased region" description="Basic residues" evidence="1">
    <location>
        <begin position="454"/>
        <end position="472"/>
    </location>
</feature>
<dbReference type="PANTHER" id="PTHR35158:SF1">
    <property type="entry name" value="CDNA SEQUENCE CN725425"/>
    <property type="match status" value="1"/>
</dbReference>
<evidence type="ECO:0000313" key="2">
    <source>
        <dbReference type="EMBL" id="KAG9280425.1"/>
    </source>
</evidence>
<dbReference type="EMBL" id="JAICCE010000002">
    <property type="protein sequence ID" value="KAG9280425.1"/>
    <property type="molecule type" value="Genomic_DNA"/>
</dbReference>
<evidence type="ECO:0000256" key="1">
    <source>
        <dbReference type="SAM" id="MobiDB-lite"/>
    </source>
</evidence>
<feature type="region of interest" description="Disordered" evidence="1">
    <location>
        <begin position="445"/>
        <end position="479"/>
    </location>
</feature>
<protein>
    <submittedName>
        <fullName evidence="2">Uncharacterized protein</fullName>
    </submittedName>
</protein>
<dbReference type="AlphaFoldDB" id="A0A8T2MET7"/>
<dbReference type="PANTHER" id="PTHR35158">
    <property type="entry name" value="CDNA SEQUENCE CN725425"/>
    <property type="match status" value="1"/>
</dbReference>
<accession>A0A8T2MET7</accession>
<gene>
    <name evidence="2" type="ORF">AMEX_G3132</name>
</gene>
<proteinExistence type="predicted"/>
<dbReference type="InterPro" id="IPR027883">
    <property type="entry name" value="Redic1-like"/>
</dbReference>
<evidence type="ECO:0000313" key="3">
    <source>
        <dbReference type="Proteomes" id="UP000752171"/>
    </source>
</evidence>
<feature type="region of interest" description="Disordered" evidence="1">
    <location>
        <begin position="303"/>
        <end position="337"/>
    </location>
</feature>
<feature type="compositionally biased region" description="Polar residues" evidence="1">
    <location>
        <begin position="500"/>
        <end position="542"/>
    </location>
</feature>
<feature type="region of interest" description="Disordered" evidence="1">
    <location>
        <begin position="151"/>
        <end position="182"/>
    </location>
</feature>
<feature type="compositionally biased region" description="Basic and acidic residues" evidence="1">
    <location>
        <begin position="303"/>
        <end position="325"/>
    </location>
</feature>
<feature type="region of interest" description="Disordered" evidence="1">
    <location>
        <begin position="500"/>
        <end position="590"/>
    </location>
</feature>
<feature type="compositionally biased region" description="Basic and acidic residues" evidence="1">
    <location>
        <begin position="560"/>
        <end position="572"/>
    </location>
</feature>
<comment type="caution">
    <text evidence="2">The sequence shown here is derived from an EMBL/GenBank/DDBJ whole genome shotgun (WGS) entry which is preliminary data.</text>
</comment>
<feature type="compositionally biased region" description="Low complexity" evidence="1">
    <location>
        <begin position="162"/>
        <end position="175"/>
    </location>
</feature>
<sequence length="619" mass="68974">MNWVGGSRIHHIKGNDMKKQKAFFEKRRRQKWMNPQGPPLSPEGGTAGNVDLLTMFIANQIALKKEHNDKGKTKITHLANSKGTLKHMGQQPLELPMSPCAPSSLNLVESEPRYSVHTEGLKKRKTSLLEELKFKALSPVMEVNQSDNSASDYMHRHHHHQGSVSSISSASPSLSEGFQPRPTAHISPPVAWESYCTQTPELRPFSQPVEVCEYDPWMTAPHHTTQPTHISPVTATQFGSPLHSTEISGPSMRAADEYPPSEQEKPLFLEFNTDEYEDQEMFGERMININPQETPCMRPHDFSESHTRDYSSDFEPQENKTHMHPAETTPTTGSQYCSSEMSTTRRVLSFSQKVMLNHSGREKASNAQGGLKSLRRASCGLDCEEDQFVPSCLQTEAERVGIREKTSSRMRDMGTQTAAASTSARQDASVQCSLLKAENRLSVSTEHTAPFHQHSTRKSRKVPSSTTRRHTGKSNEGLLSVTQCTLSEIHKVKWNTPWNTAMNKEATQQAPGTITGQESSPKSENQACTNTEHPIPGQNCSQEKAPAEPKEKLSGNIVVRGERCEGHEEESVNPKPAENACSTEEHGRERGVNWVSGEAESLQEIADILLMLKQKNKPE</sequence>